<dbReference type="RefSeq" id="WP_189115362.1">
    <property type="nucleotide sequence ID" value="NZ_BMQC01000014.1"/>
</dbReference>
<organism evidence="1 2">
    <name type="scientific">Pilimelia terevasa</name>
    <dbReference type="NCBI Taxonomy" id="53372"/>
    <lineage>
        <taxon>Bacteria</taxon>
        <taxon>Bacillati</taxon>
        <taxon>Actinomycetota</taxon>
        <taxon>Actinomycetes</taxon>
        <taxon>Micromonosporales</taxon>
        <taxon>Micromonosporaceae</taxon>
        <taxon>Pilimelia</taxon>
    </lineage>
</organism>
<evidence type="ECO:0000313" key="1">
    <source>
        <dbReference type="EMBL" id="GGK38670.1"/>
    </source>
</evidence>
<gene>
    <name evidence="1" type="ORF">GCM10010124_34320</name>
</gene>
<evidence type="ECO:0000313" key="2">
    <source>
        <dbReference type="Proteomes" id="UP000662200"/>
    </source>
</evidence>
<name>A0A8J3FKC6_9ACTN</name>
<sequence length="125" mass="13154">MTSNERAAAWWDRDAGPVVRPYAMTGGRVPAAARFDVVATVRAAPLGGALPPDLQPEHRQILAAARSPITVADLAAELDLALGVVQVLLHDLAVQELICLHEPGRASAVPDENVLKAVVNGLRAL</sequence>
<comment type="caution">
    <text evidence="1">The sequence shown here is derived from an EMBL/GenBank/DDBJ whole genome shotgun (WGS) entry which is preliminary data.</text>
</comment>
<evidence type="ECO:0008006" key="3">
    <source>
        <dbReference type="Google" id="ProtNLM"/>
    </source>
</evidence>
<proteinExistence type="predicted"/>
<accession>A0A8J3FKC6</accession>
<reference evidence="1" key="1">
    <citation type="journal article" date="2014" name="Int. J. Syst. Evol. Microbiol.">
        <title>Complete genome sequence of Corynebacterium casei LMG S-19264T (=DSM 44701T), isolated from a smear-ripened cheese.</title>
        <authorList>
            <consortium name="US DOE Joint Genome Institute (JGI-PGF)"/>
            <person name="Walter F."/>
            <person name="Albersmeier A."/>
            <person name="Kalinowski J."/>
            <person name="Ruckert C."/>
        </authorList>
    </citation>
    <scope>NUCLEOTIDE SEQUENCE</scope>
    <source>
        <strain evidence="1">JCM 3091</strain>
    </source>
</reference>
<dbReference type="EMBL" id="BMQC01000014">
    <property type="protein sequence ID" value="GGK38670.1"/>
    <property type="molecule type" value="Genomic_DNA"/>
</dbReference>
<dbReference type="PANTHER" id="PTHR36221">
    <property type="entry name" value="DUF742 DOMAIN-CONTAINING PROTEIN"/>
    <property type="match status" value="1"/>
</dbReference>
<protein>
    <recommendedName>
        <fullName evidence="3">DUF742 domain-containing protein</fullName>
    </recommendedName>
</protein>
<keyword evidence="2" id="KW-1185">Reference proteome</keyword>
<dbReference type="Pfam" id="PF05331">
    <property type="entry name" value="DUF742"/>
    <property type="match status" value="1"/>
</dbReference>
<dbReference type="Proteomes" id="UP000662200">
    <property type="component" value="Unassembled WGS sequence"/>
</dbReference>
<reference evidence="1" key="2">
    <citation type="submission" date="2020-09" db="EMBL/GenBank/DDBJ databases">
        <authorList>
            <person name="Sun Q."/>
            <person name="Ohkuma M."/>
        </authorList>
    </citation>
    <scope>NUCLEOTIDE SEQUENCE</scope>
    <source>
        <strain evidence="1">JCM 3091</strain>
    </source>
</reference>
<dbReference type="PANTHER" id="PTHR36221:SF1">
    <property type="entry name" value="DUF742 DOMAIN-CONTAINING PROTEIN"/>
    <property type="match status" value="1"/>
</dbReference>
<dbReference type="AlphaFoldDB" id="A0A8J3FKC6"/>
<dbReference type="InterPro" id="IPR007995">
    <property type="entry name" value="DUF742"/>
</dbReference>